<dbReference type="InterPro" id="IPR050248">
    <property type="entry name" value="Polysacc_deacetylase_ArnD"/>
</dbReference>
<protein>
    <submittedName>
        <fullName evidence="4">Polysaccharide deacetylase family protein</fullName>
    </submittedName>
</protein>
<dbReference type="Proteomes" id="UP000752012">
    <property type="component" value="Unassembled WGS sequence"/>
</dbReference>
<feature type="chain" id="PRO_5039391063" evidence="2">
    <location>
        <begin position="20"/>
        <end position="307"/>
    </location>
</feature>
<feature type="signal peptide" evidence="2">
    <location>
        <begin position="1"/>
        <end position="19"/>
    </location>
</feature>
<keyword evidence="5" id="KW-1185">Reference proteome</keyword>
<organism evidence="4 5">
    <name type="scientific">Alkalicoccus luteus</name>
    <dbReference type="NCBI Taxonomy" id="1237094"/>
    <lineage>
        <taxon>Bacteria</taxon>
        <taxon>Bacillati</taxon>
        <taxon>Bacillota</taxon>
        <taxon>Bacilli</taxon>
        <taxon>Bacillales</taxon>
        <taxon>Bacillaceae</taxon>
        <taxon>Alkalicoccus</taxon>
    </lineage>
</organism>
<evidence type="ECO:0000259" key="3">
    <source>
        <dbReference type="PROSITE" id="PS51677"/>
    </source>
</evidence>
<dbReference type="SUPFAM" id="SSF88713">
    <property type="entry name" value="Glycoside hydrolase/deacetylase"/>
    <property type="match status" value="1"/>
</dbReference>
<dbReference type="GO" id="GO:0016810">
    <property type="term" value="F:hydrolase activity, acting on carbon-nitrogen (but not peptide) bonds"/>
    <property type="evidence" value="ECO:0007669"/>
    <property type="project" value="InterPro"/>
</dbReference>
<keyword evidence="2" id="KW-0732">Signal</keyword>
<dbReference type="PROSITE" id="PS51677">
    <property type="entry name" value="NODB"/>
    <property type="match status" value="1"/>
</dbReference>
<evidence type="ECO:0000256" key="2">
    <source>
        <dbReference type="SAM" id="SignalP"/>
    </source>
</evidence>
<reference evidence="4 5" key="1">
    <citation type="submission" date="2020-03" db="EMBL/GenBank/DDBJ databases">
        <title>Assessment of the enzymatic potential of alkaline-tolerant lipase obtained from Bacillus luteus H11 (technogenic soil) for the bioremediation of saline soils contaminated with petroleum substances.</title>
        <authorList>
            <person name="Kalwasinska A."/>
        </authorList>
    </citation>
    <scope>NUCLEOTIDE SEQUENCE [LARGE SCALE GENOMIC DNA]</scope>
    <source>
        <strain evidence="4 5">H11</strain>
    </source>
</reference>
<feature type="compositionally biased region" description="Acidic residues" evidence="1">
    <location>
        <begin position="64"/>
        <end position="98"/>
    </location>
</feature>
<gene>
    <name evidence="4" type="ORF">HCN83_16605</name>
</gene>
<evidence type="ECO:0000256" key="1">
    <source>
        <dbReference type="SAM" id="MobiDB-lite"/>
    </source>
</evidence>
<dbReference type="GO" id="GO:0005975">
    <property type="term" value="P:carbohydrate metabolic process"/>
    <property type="evidence" value="ECO:0007669"/>
    <property type="project" value="InterPro"/>
</dbReference>
<comment type="caution">
    <text evidence="4">The sequence shown here is derived from an EMBL/GenBank/DDBJ whole genome shotgun (WGS) entry which is preliminary data.</text>
</comment>
<evidence type="ECO:0000313" key="5">
    <source>
        <dbReference type="Proteomes" id="UP000752012"/>
    </source>
</evidence>
<dbReference type="PROSITE" id="PS51257">
    <property type="entry name" value="PROKAR_LIPOPROTEIN"/>
    <property type="match status" value="1"/>
</dbReference>
<dbReference type="PANTHER" id="PTHR10587">
    <property type="entry name" value="GLYCOSYL TRANSFERASE-RELATED"/>
    <property type="match status" value="1"/>
</dbReference>
<feature type="domain" description="NodB homology" evidence="3">
    <location>
        <begin position="121"/>
        <end position="301"/>
    </location>
</feature>
<feature type="region of interest" description="Disordered" evidence="1">
    <location>
        <begin position="36"/>
        <end position="98"/>
    </location>
</feature>
<dbReference type="Pfam" id="PF01522">
    <property type="entry name" value="Polysacc_deac_1"/>
    <property type="match status" value="1"/>
</dbReference>
<dbReference type="EMBL" id="JAATHJ010000041">
    <property type="protein sequence ID" value="NJP39192.1"/>
    <property type="molecule type" value="Genomic_DNA"/>
</dbReference>
<accession>A0A969PRR8</accession>
<evidence type="ECO:0000313" key="4">
    <source>
        <dbReference type="EMBL" id="NJP39192.1"/>
    </source>
</evidence>
<name>A0A969PRR8_9BACI</name>
<dbReference type="InterPro" id="IPR011330">
    <property type="entry name" value="Glyco_hydro/deAcase_b/a-brl"/>
</dbReference>
<proteinExistence type="predicted"/>
<feature type="compositionally biased region" description="Polar residues" evidence="1">
    <location>
        <begin position="48"/>
        <end position="63"/>
    </location>
</feature>
<dbReference type="AlphaFoldDB" id="A0A969PRR8"/>
<sequence length="307" mass="33997">MKRTGILAGVILVFAAGCAENDGNTNDAAETNVHNEENNQANEHNSTNDDGNGINENETNNVQDTDESDNNETDTNADQDTGETNTDENDNEEDENEEAAEPAYYIAGDASIQPLDDADEEIVLMTIDDAPDNHGVQMAEKLSELETPAIFFVNGHFITSDEGKEQLEEIYELGFEIGNHTMTHPNLSDVSAEDTEAEIVELNDMIEEITGERPRFFRAPFGVNTDASEEVVEAEGMQSMNWTYGYDWEADYMEAGPLAEVMVETENLRNGANLLMHDREHSLEALDEIVGGLRDKGYDFVDPDDIE</sequence>
<dbReference type="Gene3D" id="3.20.20.370">
    <property type="entry name" value="Glycoside hydrolase/deacetylase"/>
    <property type="match status" value="1"/>
</dbReference>
<dbReference type="RefSeq" id="WP_168009379.1">
    <property type="nucleotide sequence ID" value="NZ_JAATHJ010000041.1"/>
</dbReference>
<dbReference type="CDD" id="cd10917">
    <property type="entry name" value="CE4_NodB_like_6s_7s"/>
    <property type="match status" value="1"/>
</dbReference>
<dbReference type="InterPro" id="IPR002509">
    <property type="entry name" value="NODB_dom"/>
</dbReference>